<dbReference type="GO" id="GO:0016987">
    <property type="term" value="F:sigma factor activity"/>
    <property type="evidence" value="ECO:0007669"/>
    <property type="project" value="UniProtKB-KW"/>
</dbReference>
<protein>
    <recommendedName>
        <fullName evidence="6">RNA polymerase sigma-70 domain-containing protein</fullName>
    </recommendedName>
</protein>
<dbReference type="Proteomes" id="UP000179233">
    <property type="component" value="Unassembled WGS sequence"/>
</dbReference>
<dbReference type="InterPro" id="IPR014284">
    <property type="entry name" value="RNA_pol_sigma-70_dom"/>
</dbReference>
<dbReference type="InterPro" id="IPR007127">
    <property type="entry name" value="RNA_pol_sigma_70_r1_1"/>
</dbReference>
<dbReference type="InterPro" id="IPR013324">
    <property type="entry name" value="RNA_pol_sigma_r3/r4-like"/>
</dbReference>
<reference evidence="7 8" key="1">
    <citation type="journal article" date="2016" name="Nat. Commun.">
        <title>Thousands of microbial genomes shed light on interconnected biogeochemical processes in an aquifer system.</title>
        <authorList>
            <person name="Anantharaman K."/>
            <person name="Brown C.T."/>
            <person name="Hug L.A."/>
            <person name="Sharon I."/>
            <person name="Castelle C.J."/>
            <person name="Probst A.J."/>
            <person name="Thomas B.C."/>
            <person name="Singh A."/>
            <person name="Wilkins M.J."/>
            <person name="Karaoz U."/>
            <person name="Brodie E.L."/>
            <person name="Williams K.H."/>
            <person name="Hubbard S.S."/>
            <person name="Banfield J.F."/>
        </authorList>
    </citation>
    <scope>NUCLEOTIDE SEQUENCE [LARGE SCALE GENOMIC DNA]</scope>
</reference>
<name>A0A1G1VUN5_9BACT</name>
<evidence type="ECO:0000256" key="4">
    <source>
        <dbReference type="ARBA" id="ARBA00023125"/>
    </source>
</evidence>
<dbReference type="GO" id="GO:0003677">
    <property type="term" value="F:DNA binding"/>
    <property type="evidence" value="ECO:0007669"/>
    <property type="project" value="UniProtKB-KW"/>
</dbReference>
<dbReference type="InterPro" id="IPR042189">
    <property type="entry name" value="RNA_pol_sigma_70_r1_1_sf"/>
</dbReference>
<dbReference type="Pfam" id="PF03979">
    <property type="entry name" value="Sigma70_r1_1"/>
    <property type="match status" value="1"/>
</dbReference>
<dbReference type="Gene3D" id="1.10.220.120">
    <property type="entry name" value="Sigma-70 factor, region 1.1"/>
    <property type="match status" value="1"/>
</dbReference>
<dbReference type="PROSITE" id="PS00715">
    <property type="entry name" value="SIGMA70_1"/>
    <property type="match status" value="1"/>
</dbReference>
<dbReference type="AlphaFoldDB" id="A0A1G1VUN5"/>
<keyword evidence="5" id="KW-0804">Transcription</keyword>
<dbReference type="Pfam" id="PF00140">
    <property type="entry name" value="Sigma70_r1_2"/>
    <property type="match status" value="1"/>
</dbReference>
<evidence type="ECO:0000256" key="5">
    <source>
        <dbReference type="ARBA" id="ARBA00023163"/>
    </source>
</evidence>
<evidence type="ECO:0000256" key="2">
    <source>
        <dbReference type="ARBA" id="ARBA00023015"/>
    </source>
</evidence>
<dbReference type="InterPro" id="IPR036388">
    <property type="entry name" value="WH-like_DNA-bd_sf"/>
</dbReference>
<dbReference type="Gene3D" id="1.10.10.10">
    <property type="entry name" value="Winged helix-like DNA-binding domain superfamily/Winged helix DNA-binding domain"/>
    <property type="match status" value="2"/>
</dbReference>
<keyword evidence="4" id="KW-0238">DNA-binding</keyword>
<gene>
    <name evidence="7" type="ORF">A2786_01515</name>
</gene>
<dbReference type="CDD" id="cd06171">
    <property type="entry name" value="Sigma70_r4"/>
    <property type="match status" value="1"/>
</dbReference>
<comment type="caution">
    <text evidence="7">The sequence shown here is derived from an EMBL/GenBank/DDBJ whole genome shotgun (WGS) entry which is preliminary data.</text>
</comment>
<dbReference type="Pfam" id="PF04542">
    <property type="entry name" value="Sigma70_r2"/>
    <property type="match status" value="1"/>
</dbReference>
<sequence>MIEGLIEFGQERGGLTLEDILTTVPHADEDVEQLEAIIDIMEEEGIPMADGEPDQIPLEEAEEDIPLGETKPFDLSDITGMYIQDVSTTPLLSKTEEVELAERIRAGQRARLELLNNLASHSRRSVLEAIVVDGWSAREHLIVANARLVISVAKKYQNRGVPFPDLIQEGNIGLMRGVAKFDYTRGYKFSTYVNWWIRQAVTHAVADQGRTIRVPLYMSDNIRKMLITTHRLTQDLGREPTIEELAEEIETDAKRVQRMQTSAQRPLSLSTPIGDDSEEDLGDFIADDTHLPPEDEVALNLLRAQLQALLENLPPREAKILELRFGLKDGKSYTLEAIARKFDITRERIRQIEADALNHLRHPFYRKQLKDYLEK</sequence>
<dbReference type="SUPFAM" id="SSF88946">
    <property type="entry name" value="Sigma2 domain of RNA polymerase sigma factors"/>
    <property type="match status" value="1"/>
</dbReference>
<keyword evidence="3" id="KW-0731">Sigma factor</keyword>
<organism evidence="7 8">
    <name type="scientific">Candidatus Chisholmbacteria bacterium RIFCSPHIGHO2_01_FULL_52_32</name>
    <dbReference type="NCBI Taxonomy" id="1797591"/>
    <lineage>
        <taxon>Bacteria</taxon>
        <taxon>Candidatus Chisholmiibacteriota</taxon>
    </lineage>
</organism>
<dbReference type="Gene3D" id="1.20.120.1810">
    <property type="match status" value="1"/>
</dbReference>
<dbReference type="InterPro" id="IPR007630">
    <property type="entry name" value="RNA_pol_sigma70_r4"/>
</dbReference>
<evidence type="ECO:0000313" key="7">
    <source>
        <dbReference type="EMBL" id="OGY18917.1"/>
    </source>
</evidence>
<evidence type="ECO:0000259" key="6">
    <source>
        <dbReference type="PROSITE" id="PS00715"/>
    </source>
</evidence>
<evidence type="ECO:0000256" key="3">
    <source>
        <dbReference type="ARBA" id="ARBA00023082"/>
    </source>
</evidence>
<evidence type="ECO:0000313" key="8">
    <source>
        <dbReference type="Proteomes" id="UP000179233"/>
    </source>
</evidence>
<dbReference type="InterPro" id="IPR009042">
    <property type="entry name" value="RNA_pol_sigma70_r1_2"/>
</dbReference>
<dbReference type="InterPro" id="IPR007627">
    <property type="entry name" value="RNA_pol_sigma70_r2"/>
</dbReference>
<dbReference type="InterPro" id="IPR007624">
    <property type="entry name" value="RNA_pol_sigma70_r3"/>
</dbReference>
<dbReference type="InterPro" id="IPR000943">
    <property type="entry name" value="RNA_pol_sigma70"/>
</dbReference>
<keyword evidence="2" id="KW-0805">Transcription regulation</keyword>
<dbReference type="EMBL" id="MHCJ01000003">
    <property type="protein sequence ID" value="OGY18917.1"/>
    <property type="molecule type" value="Genomic_DNA"/>
</dbReference>
<dbReference type="NCBIfam" id="TIGR02937">
    <property type="entry name" value="sigma70-ECF"/>
    <property type="match status" value="1"/>
</dbReference>
<dbReference type="Pfam" id="PF04545">
    <property type="entry name" value="Sigma70_r4"/>
    <property type="match status" value="1"/>
</dbReference>
<evidence type="ECO:0000256" key="1">
    <source>
        <dbReference type="ARBA" id="ARBA00007788"/>
    </source>
</evidence>
<dbReference type="InterPro" id="IPR013325">
    <property type="entry name" value="RNA_pol_sigma_r2"/>
</dbReference>
<dbReference type="InterPro" id="IPR050239">
    <property type="entry name" value="Sigma-70_RNA_pol_init_factors"/>
</dbReference>
<dbReference type="GO" id="GO:0006352">
    <property type="term" value="P:DNA-templated transcription initiation"/>
    <property type="evidence" value="ECO:0007669"/>
    <property type="project" value="InterPro"/>
</dbReference>
<dbReference type="Pfam" id="PF04539">
    <property type="entry name" value="Sigma70_r3"/>
    <property type="match status" value="1"/>
</dbReference>
<dbReference type="Gene3D" id="1.10.601.10">
    <property type="entry name" value="RNA Polymerase Primary Sigma Factor"/>
    <property type="match status" value="1"/>
</dbReference>
<dbReference type="SUPFAM" id="SSF88659">
    <property type="entry name" value="Sigma3 and sigma4 domains of RNA polymerase sigma factors"/>
    <property type="match status" value="2"/>
</dbReference>
<comment type="similarity">
    <text evidence="1">Belongs to the sigma-70 factor family.</text>
</comment>
<feature type="domain" description="RNA polymerase sigma-70" evidence="6">
    <location>
        <begin position="165"/>
        <end position="178"/>
    </location>
</feature>
<proteinExistence type="inferred from homology"/>
<dbReference type="PANTHER" id="PTHR30603:SF60">
    <property type="entry name" value="RNA POLYMERASE SIGMA FACTOR RPOD"/>
    <property type="match status" value="1"/>
</dbReference>
<dbReference type="PANTHER" id="PTHR30603">
    <property type="entry name" value="RNA POLYMERASE SIGMA FACTOR RPO"/>
    <property type="match status" value="1"/>
</dbReference>
<accession>A0A1G1VUN5</accession>
<dbReference type="PRINTS" id="PR00046">
    <property type="entry name" value="SIGMA70FCT"/>
</dbReference>